<dbReference type="EMBL" id="JARGDH010000005">
    <property type="protein sequence ID" value="KAL0266578.1"/>
    <property type="molecule type" value="Genomic_DNA"/>
</dbReference>
<dbReference type="Pfam" id="PF07978">
    <property type="entry name" value="NIPSNAP"/>
    <property type="match status" value="2"/>
</dbReference>
<dbReference type="FunFam" id="3.30.70.100:FF:000046">
    <property type="entry name" value="Nipsnap, isoform F"/>
    <property type="match status" value="1"/>
</dbReference>
<dbReference type="SUPFAM" id="SSF54909">
    <property type="entry name" value="Dimeric alpha+beta barrel"/>
    <property type="match status" value="2"/>
</dbReference>
<sequence>MAVMLSNVKAFASLEPTLLSNFARCISTTQSCQDISEGWLSKLLVRKIEPSKESHSTMLSDKEILYELQTHNIRPDSVDKYLNNFKQNVELIHSKPDLKVELVGSWTVMVGDMDQALHLWRYTGGYARIDNALSILAQDQDYVKLQQDRGMYLRARHLQYLLQFSYWPTIELRSGKNIYEIRSYFLKPGTMIEWGNNWARAINYRRNNNEAFAGFFSQIGRLYNVHHIWCYKDFESRKEARESAWRSPGWDECVAYTVPLIREMQSRILQPTEFSPTQ</sequence>
<dbReference type="Gene3D" id="3.30.70.100">
    <property type="match status" value="2"/>
</dbReference>
<evidence type="ECO:0000313" key="3">
    <source>
        <dbReference type="EMBL" id="KAL0266578.1"/>
    </source>
</evidence>
<dbReference type="GO" id="GO:0000423">
    <property type="term" value="P:mitophagy"/>
    <property type="evidence" value="ECO:0007669"/>
    <property type="project" value="UniProtKB-ARBA"/>
</dbReference>
<dbReference type="InterPro" id="IPR051557">
    <property type="entry name" value="NipSnap_domain"/>
</dbReference>
<dbReference type="FunFam" id="3.30.70.100:FF:000003">
    <property type="entry name" value="Protein NipSnap homolog 2"/>
    <property type="match status" value="1"/>
</dbReference>
<feature type="domain" description="NIPSNAP" evidence="2">
    <location>
        <begin position="179"/>
        <end position="276"/>
    </location>
</feature>
<accession>A0AAW2HA40</accession>
<feature type="domain" description="NIPSNAP" evidence="2">
    <location>
        <begin position="66"/>
        <end position="124"/>
    </location>
</feature>
<dbReference type="AlphaFoldDB" id="A0AAW2HA40"/>
<evidence type="ECO:0000256" key="1">
    <source>
        <dbReference type="ARBA" id="ARBA00005291"/>
    </source>
</evidence>
<dbReference type="PANTHER" id="PTHR21017">
    <property type="entry name" value="NIPSNAP-RELATED"/>
    <property type="match status" value="1"/>
</dbReference>
<gene>
    <name evidence="3" type="ORF">PYX00_009081</name>
</gene>
<protein>
    <recommendedName>
        <fullName evidence="2">NIPSNAP domain-containing protein</fullName>
    </recommendedName>
</protein>
<comment type="caution">
    <text evidence="3">The sequence shown here is derived from an EMBL/GenBank/DDBJ whole genome shotgun (WGS) entry which is preliminary data.</text>
</comment>
<organism evidence="3">
    <name type="scientific">Menopon gallinae</name>
    <name type="common">poultry shaft louse</name>
    <dbReference type="NCBI Taxonomy" id="328185"/>
    <lineage>
        <taxon>Eukaryota</taxon>
        <taxon>Metazoa</taxon>
        <taxon>Ecdysozoa</taxon>
        <taxon>Arthropoda</taxon>
        <taxon>Hexapoda</taxon>
        <taxon>Insecta</taxon>
        <taxon>Pterygota</taxon>
        <taxon>Neoptera</taxon>
        <taxon>Paraneoptera</taxon>
        <taxon>Psocodea</taxon>
        <taxon>Troctomorpha</taxon>
        <taxon>Phthiraptera</taxon>
        <taxon>Amblycera</taxon>
        <taxon>Menoponidae</taxon>
        <taxon>Menopon</taxon>
    </lineage>
</organism>
<comment type="similarity">
    <text evidence="1">Belongs to the NipSnap family.</text>
</comment>
<dbReference type="InterPro" id="IPR011008">
    <property type="entry name" value="Dimeric_a/b-barrel"/>
</dbReference>
<proteinExistence type="inferred from homology"/>
<dbReference type="PANTHER" id="PTHR21017:SF17">
    <property type="entry name" value="PROTEIN NIPSNAP"/>
    <property type="match status" value="1"/>
</dbReference>
<evidence type="ECO:0000259" key="2">
    <source>
        <dbReference type="Pfam" id="PF07978"/>
    </source>
</evidence>
<dbReference type="GO" id="GO:0005739">
    <property type="term" value="C:mitochondrion"/>
    <property type="evidence" value="ECO:0007669"/>
    <property type="project" value="TreeGrafter"/>
</dbReference>
<name>A0AAW2HA40_9NEOP</name>
<dbReference type="InterPro" id="IPR012577">
    <property type="entry name" value="NIPSNAP"/>
</dbReference>
<reference evidence="3" key="1">
    <citation type="journal article" date="2024" name="Gigascience">
        <title>Chromosome-level genome of the poultry shaft louse Menopon gallinae provides insight into the host-switching and adaptive evolution of parasitic lice.</title>
        <authorList>
            <person name="Xu Y."/>
            <person name="Ma L."/>
            <person name="Liu S."/>
            <person name="Liang Y."/>
            <person name="Liu Q."/>
            <person name="He Z."/>
            <person name="Tian L."/>
            <person name="Duan Y."/>
            <person name="Cai W."/>
            <person name="Li H."/>
            <person name="Song F."/>
        </authorList>
    </citation>
    <scope>NUCLEOTIDE SEQUENCE</scope>
    <source>
        <strain evidence="3">Cailab_2023a</strain>
    </source>
</reference>